<dbReference type="SMART" id="SM00987">
    <property type="entry name" value="UreE_C"/>
    <property type="match status" value="1"/>
</dbReference>
<dbReference type="CDD" id="cd10030">
    <property type="entry name" value="UDG-F4_TTUDGA_SPO1dp_like"/>
    <property type="match status" value="1"/>
</dbReference>
<dbReference type="HOGENOM" id="CLU_046101_1_0_5"/>
<reference evidence="11 12" key="1">
    <citation type="journal article" date="2012" name="J. Bacteriol.">
        <title>Genome sequence of Rhizobium grahamii CCGE502, a broad-host-range symbiont with low nodulation competitiveness in Phaseolus vulgaris.</title>
        <authorList>
            <person name="Althabegoiti M.J."/>
            <person name="Lozano L."/>
            <person name="Torres-Tejerizo G."/>
            <person name="Ormeno-Orrillo E."/>
            <person name="Rogel M.A."/>
            <person name="Gonzalez V."/>
            <person name="Martinez-Romero E."/>
        </authorList>
    </citation>
    <scope>NUCLEOTIDE SEQUENCE [LARGE SCALE GENOMIC DNA]</scope>
    <source>
        <strain evidence="11 12">CCGE 502</strain>
    </source>
</reference>
<dbReference type="STRING" id="990285.RGCCGE502_13189"/>
<evidence type="ECO:0000256" key="4">
    <source>
        <dbReference type="ARBA" id="ARBA00022723"/>
    </source>
</evidence>
<accession>S3HGG2</accession>
<dbReference type="Pfam" id="PF03167">
    <property type="entry name" value="UDG"/>
    <property type="match status" value="1"/>
</dbReference>
<comment type="similarity">
    <text evidence="1">Belongs to the uracil-DNA glycosylase (UDG) superfamily. Type 4 (UDGa) family.</text>
</comment>
<dbReference type="GO" id="GO:0006281">
    <property type="term" value="P:DNA repair"/>
    <property type="evidence" value="ECO:0007669"/>
    <property type="project" value="UniProtKB-KW"/>
</dbReference>
<dbReference type="SMART" id="SM00986">
    <property type="entry name" value="UDG"/>
    <property type="match status" value="1"/>
</dbReference>
<dbReference type="Pfam" id="PF13566">
    <property type="entry name" value="DUF4130"/>
    <property type="match status" value="1"/>
</dbReference>
<dbReference type="NCBIfam" id="TIGR03914">
    <property type="entry name" value="UDG_fam_dom"/>
    <property type="match status" value="1"/>
</dbReference>
<evidence type="ECO:0000313" key="12">
    <source>
        <dbReference type="Proteomes" id="UP000014411"/>
    </source>
</evidence>
<dbReference type="RefSeq" id="WP_016554654.1">
    <property type="nucleotide sequence ID" value="NZ_AEYE02000014.1"/>
</dbReference>
<comment type="caution">
    <text evidence="11">The sequence shown here is derived from an EMBL/GenBank/DDBJ whole genome shotgun (WGS) entry which is preliminary data.</text>
</comment>
<keyword evidence="4" id="KW-0479">Metal-binding</keyword>
<dbReference type="GO" id="GO:0097506">
    <property type="term" value="F:deaminated base DNA N-glycosylase activity"/>
    <property type="evidence" value="ECO:0007669"/>
    <property type="project" value="UniProtKB-ARBA"/>
</dbReference>
<dbReference type="GO" id="GO:0004386">
    <property type="term" value="F:helicase activity"/>
    <property type="evidence" value="ECO:0007669"/>
    <property type="project" value="UniProtKB-KW"/>
</dbReference>
<evidence type="ECO:0000256" key="3">
    <source>
        <dbReference type="ARBA" id="ARBA00022485"/>
    </source>
</evidence>
<evidence type="ECO:0000256" key="9">
    <source>
        <dbReference type="ARBA" id="ARBA00023204"/>
    </source>
</evidence>
<organism evidence="11 12">
    <name type="scientific">Rhizobium grahamii CCGE 502</name>
    <dbReference type="NCBI Taxonomy" id="990285"/>
    <lineage>
        <taxon>Bacteria</taxon>
        <taxon>Pseudomonadati</taxon>
        <taxon>Pseudomonadota</taxon>
        <taxon>Alphaproteobacteria</taxon>
        <taxon>Hyphomicrobiales</taxon>
        <taxon>Rhizobiaceae</taxon>
        <taxon>Rhizobium/Agrobacterium group</taxon>
        <taxon>Rhizobium</taxon>
    </lineage>
</organism>
<keyword evidence="5" id="KW-0227">DNA damage</keyword>
<dbReference type="Proteomes" id="UP000014411">
    <property type="component" value="Unassembled WGS sequence"/>
</dbReference>
<dbReference type="SUPFAM" id="SSF52141">
    <property type="entry name" value="Uracil-DNA glycosylase-like"/>
    <property type="match status" value="1"/>
</dbReference>
<dbReference type="PANTHER" id="PTHR33693:SF9">
    <property type="entry name" value="TYPE-4 URACIL-DNA GLYCOSYLASE"/>
    <property type="match status" value="1"/>
</dbReference>
<dbReference type="NCBIfam" id="TIGR00758">
    <property type="entry name" value="UDG_fam4"/>
    <property type="match status" value="1"/>
</dbReference>
<evidence type="ECO:0000256" key="6">
    <source>
        <dbReference type="ARBA" id="ARBA00022801"/>
    </source>
</evidence>
<protein>
    <recommendedName>
        <fullName evidence="2">Type-4 uracil-DNA glycosylase</fullName>
    </recommendedName>
</protein>
<evidence type="ECO:0000313" key="11">
    <source>
        <dbReference type="EMBL" id="EPE97834.1"/>
    </source>
</evidence>
<keyword evidence="6" id="KW-0378">Hydrolase</keyword>
<keyword evidence="8" id="KW-0411">Iron-sulfur</keyword>
<dbReference type="AlphaFoldDB" id="S3HGG2"/>
<evidence type="ECO:0000256" key="5">
    <source>
        <dbReference type="ARBA" id="ARBA00022763"/>
    </source>
</evidence>
<evidence type="ECO:0000259" key="10">
    <source>
        <dbReference type="SMART" id="SM00986"/>
    </source>
</evidence>
<dbReference type="InterPro" id="IPR023875">
    <property type="entry name" value="DNA_repair_put"/>
</dbReference>
<keyword evidence="3" id="KW-0004">4Fe-4S</keyword>
<dbReference type="InterPro" id="IPR025404">
    <property type="entry name" value="DUF4130"/>
</dbReference>
<keyword evidence="12" id="KW-1185">Reference proteome</keyword>
<dbReference type="InterPro" id="IPR051536">
    <property type="entry name" value="UDG_Type-4/5"/>
</dbReference>
<keyword evidence="11" id="KW-0067">ATP-binding</keyword>
<keyword evidence="9" id="KW-0234">DNA repair</keyword>
<keyword evidence="7" id="KW-0408">Iron</keyword>
<proteinExistence type="inferred from homology"/>
<dbReference type="NCBIfam" id="TIGR03915">
    <property type="entry name" value="SAM_7_link_chp"/>
    <property type="match status" value="1"/>
</dbReference>
<feature type="domain" description="Uracil-DNA glycosylase-like" evidence="10">
    <location>
        <begin position="316"/>
        <end position="476"/>
    </location>
</feature>
<evidence type="ECO:0000256" key="7">
    <source>
        <dbReference type="ARBA" id="ARBA00023004"/>
    </source>
</evidence>
<evidence type="ECO:0000256" key="2">
    <source>
        <dbReference type="ARBA" id="ARBA00019403"/>
    </source>
</evidence>
<keyword evidence="11" id="KW-0547">Nucleotide-binding</keyword>
<dbReference type="InterPro" id="IPR005122">
    <property type="entry name" value="Uracil-DNA_glycosylase-like"/>
</dbReference>
<dbReference type="GO" id="GO:0051539">
    <property type="term" value="F:4 iron, 4 sulfur cluster binding"/>
    <property type="evidence" value="ECO:0007669"/>
    <property type="project" value="UniProtKB-KW"/>
</dbReference>
<keyword evidence="11" id="KW-0347">Helicase</keyword>
<dbReference type="PANTHER" id="PTHR33693">
    <property type="entry name" value="TYPE-5 URACIL-DNA GLYCOSYLASE"/>
    <property type="match status" value="1"/>
</dbReference>
<dbReference type="GO" id="GO:0046872">
    <property type="term" value="F:metal ion binding"/>
    <property type="evidence" value="ECO:0007669"/>
    <property type="project" value="UniProtKB-KW"/>
</dbReference>
<dbReference type="InterPro" id="IPR036895">
    <property type="entry name" value="Uracil-DNA_glycosylase-like_sf"/>
</dbReference>
<gene>
    <name evidence="11" type="ORF">RGCCGE502_13189</name>
</gene>
<dbReference type="InterPro" id="IPR005273">
    <property type="entry name" value="Ura-DNA_glyco_family4"/>
</dbReference>
<dbReference type="EMBL" id="AEYE02000014">
    <property type="protein sequence ID" value="EPE97834.1"/>
    <property type="molecule type" value="Genomic_DNA"/>
</dbReference>
<sequence length="488" mass="55565">MRRVVLKGRGGFDEWRDAARALACAGIAPEDIEWREEGGDKQLFWERDALPPQPVSGSRSMTVPPAFIDLASAVICHSDPVRFFLLYRLLWRLQSDKSLLSVASDEDVSVARLMEKSVRRDAHKMTAFLRFKEVGSGISVNGRRKFLAWFEPDHHIVMRKAPFFQRRFNDMDWVILTPKGSASWDGVSLSLSVEPCTKPDLTDPADELWKTYFANIFNPARLKIKAMQAEMPKKYWKNMPEAELIPNLIANAEERVLAMAKHEATMPPAFHYRLQEATRNSTTAPSAIEGTWEALREQAAVCSRCSLHAKATQTVFGEGPQDAEIMFVGEQPGDQEDLAGRPFVGPAGRVFDEALSAAGMDRTKLYVTNAVKHFKYEPRGKRRIHQKPNRGEVEHCRWWLDRELEQVKPKLVVAMGATALFALTGLQQRLEEVRGEFIPLEGGRQLFVTVHPSYLLRLPDEGLRRQELERFRRDIAASVQNWRLRVES</sequence>
<evidence type="ECO:0000256" key="1">
    <source>
        <dbReference type="ARBA" id="ARBA00006521"/>
    </source>
</evidence>
<dbReference type="eggNOG" id="COG1573">
    <property type="taxonomic scope" value="Bacteria"/>
</dbReference>
<evidence type="ECO:0000256" key="8">
    <source>
        <dbReference type="ARBA" id="ARBA00023014"/>
    </source>
</evidence>
<name>S3HGG2_9HYPH</name>
<dbReference type="Gene3D" id="3.40.470.10">
    <property type="entry name" value="Uracil-DNA glycosylase-like domain"/>
    <property type="match status" value="1"/>
</dbReference>